<keyword evidence="2" id="KW-0539">Nucleus</keyword>
<accession>A0ABY6L5Y1</accession>
<dbReference type="PANTHER" id="PTHR13129">
    <property type="entry name" value="VPRBP PROTEIN-RELATED"/>
    <property type="match status" value="1"/>
</dbReference>
<evidence type="ECO:0000256" key="2">
    <source>
        <dbReference type="ARBA" id="ARBA00023242"/>
    </source>
</evidence>
<evidence type="ECO:0000256" key="1">
    <source>
        <dbReference type="ARBA" id="ARBA00004123"/>
    </source>
</evidence>
<dbReference type="Proteomes" id="UP001235939">
    <property type="component" value="Chromosome 13"/>
</dbReference>
<reference evidence="4 5" key="1">
    <citation type="submission" date="2022-01" db="EMBL/GenBank/DDBJ databases">
        <title>A chromosomal length assembly of Cordylochernes scorpioides.</title>
        <authorList>
            <person name="Zeh D."/>
            <person name="Zeh J."/>
        </authorList>
    </citation>
    <scope>NUCLEOTIDE SEQUENCE [LARGE SCALE GENOMIC DNA]</scope>
    <source>
        <strain evidence="4">IN4F17</strain>
        <tissue evidence="4">Whole Body</tissue>
    </source>
</reference>
<evidence type="ECO:0000256" key="3">
    <source>
        <dbReference type="SAM" id="MobiDB-lite"/>
    </source>
</evidence>
<keyword evidence="5" id="KW-1185">Reference proteome</keyword>
<dbReference type="EMBL" id="CP092875">
    <property type="protein sequence ID" value="UYV76204.1"/>
    <property type="molecule type" value="Genomic_DNA"/>
</dbReference>
<feature type="region of interest" description="Disordered" evidence="3">
    <location>
        <begin position="174"/>
        <end position="256"/>
    </location>
</feature>
<evidence type="ECO:0000313" key="4">
    <source>
        <dbReference type="EMBL" id="UYV76204.1"/>
    </source>
</evidence>
<name>A0ABY6L5Y1_9ARAC</name>
<organism evidence="4 5">
    <name type="scientific">Cordylochernes scorpioides</name>
    <dbReference type="NCBI Taxonomy" id="51811"/>
    <lineage>
        <taxon>Eukaryota</taxon>
        <taxon>Metazoa</taxon>
        <taxon>Ecdysozoa</taxon>
        <taxon>Arthropoda</taxon>
        <taxon>Chelicerata</taxon>
        <taxon>Arachnida</taxon>
        <taxon>Pseudoscorpiones</taxon>
        <taxon>Cheliferoidea</taxon>
        <taxon>Chernetidae</taxon>
        <taxon>Cordylochernes</taxon>
    </lineage>
</organism>
<dbReference type="InterPro" id="IPR033270">
    <property type="entry name" value="VPRBP/DCAF1"/>
</dbReference>
<dbReference type="PANTHER" id="PTHR13129:SF4">
    <property type="entry name" value="DDB1- AND CUL4-ASSOCIATED FACTOR 1"/>
    <property type="match status" value="1"/>
</dbReference>
<gene>
    <name evidence="4" type="ORF">LAZ67_13003021</name>
</gene>
<protein>
    <submittedName>
        <fullName evidence="4">VPRBP</fullName>
    </submittedName>
</protein>
<proteinExistence type="predicted"/>
<dbReference type="InterPro" id="IPR015943">
    <property type="entry name" value="WD40/YVTN_repeat-like_dom_sf"/>
</dbReference>
<dbReference type="InterPro" id="IPR036322">
    <property type="entry name" value="WD40_repeat_dom_sf"/>
</dbReference>
<comment type="subcellular location">
    <subcellularLocation>
        <location evidence="1">Nucleus</location>
    </subcellularLocation>
</comment>
<dbReference type="SUPFAM" id="SSF50978">
    <property type="entry name" value="WD40 repeat-like"/>
    <property type="match status" value="1"/>
</dbReference>
<feature type="compositionally biased region" description="Acidic residues" evidence="3">
    <location>
        <begin position="176"/>
        <end position="212"/>
    </location>
</feature>
<evidence type="ECO:0000313" key="5">
    <source>
        <dbReference type="Proteomes" id="UP001235939"/>
    </source>
</evidence>
<dbReference type="Gene3D" id="2.130.10.10">
    <property type="entry name" value="YVTN repeat-like/Quinoprotein amine dehydrogenase"/>
    <property type="match status" value="1"/>
</dbReference>
<sequence>MLSREANDQYLLLGTYNGEVNLYNMYTGSLTPMTHLWAFPSFNQKCVGQIYDIATGNLISTLQHPEGSNQYKNNRATFDPTDELVLSDGVLWDIRNTPKPIHKFDKFNTTISGVFHPNGLEVVSNSEVWDLRTFHLLHTVPALNQCQVVFNKRGDVMYGENTCKLYEIGRGRKLDDEDMDEEEDDTDELDGSDDDENSDDDDDDESDDDDDVIYLSVMLFSVTAPGDDDDNPMEDDDSSGEDGDMQNEEMVFAIDV</sequence>
<feature type="compositionally biased region" description="Acidic residues" evidence="3">
    <location>
        <begin position="226"/>
        <end position="247"/>
    </location>
</feature>